<feature type="domain" description="Peptidase A1" evidence="10">
    <location>
        <begin position="198"/>
        <end position="536"/>
    </location>
</feature>
<evidence type="ECO:0000256" key="3">
    <source>
        <dbReference type="ARBA" id="ARBA00022729"/>
    </source>
</evidence>
<keyword evidence="4" id="KW-0064">Aspartyl protease</keyword>
<dbReference type="InterPro" id="IPR033873">
    <property type="entry name" value="CND41-like"/>
</dbReference>
<dbReference type="InterPro" id="IPR032799">
    <property type="entry name" value="TAXi_C"/>
</dbReference>
<dbReference type="EMBL" id="RDQH01000334">
    <property type="protein sequence ID" value="RXH91349.1"/>
    <property type="molecule type" value="Genomic_DNA"/>
</dbReference>
<protein>
    <recommendedName>
        <fullName evidence="10">Peptidase A1 domain-containing protein</fullName>
    </recommendedName>
</protein>
<dbReference type="GO" id="GO:0006508">
    <property type="term" value="P:proteolysis"/>
    <property type="evidence" value="ECO:0007669"/>
    <property type="project" value="UniProtKB-KW"/>
</dbReference>
<feature type="active site" evidence="7">
    <location>
        <position position="216"/>
    </location>
</feature>
<dbReference type="GO" id="GO:0004190">
    <property type="term" value="F:aspartic-type endopeptidase activity"/>
    <property type="evidence" value="ECO:0007669"/>
    <property type="project" value="UniProtKB-KW"/>
</dbReference>
<keyword evidence="9" id="KW-1133">Transmembrane helix</keyword>
<evidence type="ECO:0000256" key="4">
    <source>
        <dbReference type="ARBA" id="ARBA00022750"/>
    </source>
</evidence>
<evidence type="ECO:0000256" key="6">
    <source>
        <dbReference type="ARBA" id="ARBA00023157"/>
    </source>
</evidence>
<reference evidence="11 12" key="1">
    <citation type="submission" date="2018-10" db="EMBL/GenBank/DDBJ databases">
        <title>A high-quality apple genome assembly.</title>
        <authorList>
            <person name="Hu J."/>
        </authorList>
    </citation>
    <scope>NUCLEOTIDE SEQUENCE [LARGE SCALE GENOMIC DNA]</scope>
    <source>
        <strain evidence="12">cv. HFTH1</strain>
        <tissue evidence="11">Young leaf</tissue>
    </source>
</reference>
<feature type="compositionally biased region" description="Polar residues" evidence="8">
    <location>
        <begin position="65"/>
        <end position="77"/>
    </location>
</feature>
<evidence type="ECO:0000256" key="9">
    <source>
        <dbReference type="SAM" id="Phobius"/>
    </source>
</evidence>
<keyword evidence="5" id="KW-0378">Hydrolase</keyword>
<keyword evidence="6" id="KW-1015">Disulfide bond</keyword>
<dbReference type="InterPro" id="IPR021109">
    <property type="entry name" value="Peptidase_aspartic_dom_sf"/>
</dbReference>
<evidence type="ECO:0000256" key="7">
    <source>
        <dbReference type="PIRSR" id="PIRSR601461-1"/>
    </source>
</evidence>
<keyword evidence="2" id="KW-0645">Protease</keyword>
<dbReference type="InterPro" id="IPR032861">
    <property type="entry name" value="TAXi_N"/>
</dbReference>
<keyword evidence="9" id="KW-0472">Membrane</keyword>
<dbReference type="InterPro" id="IPR033121">
    <property type="entry name" value="PEPTIDASE_A1"/>
</dbReference>
<dbReference type="PANTHER" id="PTHR13683:SF750">
    <property type="entry name" value="ASPARTYL PROTEASE AED1"/>
    <property type="match status" value="1"/>
</dbReference>
<dbReference type="FunFam" id="2.40.70.10:FF:000021">
    <property type="entry name" value="Aspartyl protease AED1"/>
    <property type="match status" value="1"/>
</dbReference>
<dbReference type="Pfam" id="PF14541">
    <property type="entry name" value="TAXi_C"/>
    <property type="match status" value="1"/>
</dbReference>
<dbReference type="PROSITE" id="PS51767">
    <property type="entry name" value="PEPTIDASE_A1"/>
    <property type="match status" value="1"/>
</dbReference>
<comment type="caution">
    <text evidence="11">The sequence shown here is derived from an EMBL/GenBank/DDBJ whole genome shotgun (WGS) entry which is preliminary data.</text>
</comment>
<dbReference type="InterPro" id="IPR001461">
    <property type="entry name" value="Aspartic_peptidase_A1"/>
</dbReference>
<evidence type="ECO:0000313" key="12">
    <source>
        <dbReference type="Proteomes" id="UP000290289"/>
    </source>
</evidence>
<evidence type="ECO:0000259" key="10">
    <source>
        <dbReference type="PROSITE" id="PS51767"/>
    </source>
</evidence>
<gene>
    <name evidence="11" type="ORF">DVH24_020372</name>
</gene>
<evidence type="ECO:0000256" key="5">
    <source>
        <dbReference type="ARBA" id="ARBA00022801"/>
    </source>
</evidence>
<feature type="transmembrane region" description="Helical" evidence="9">
    <location>
        <begin position="20"/>
        <end position="39"/>
    </location>
</feature>
<organism evidence="11 12">
    <name type="scientific">Malus domestica</name>
    <name type="common">Apple</name>
    <name type="synonym">Pyrus malus</name>
    <dbReference type="NCBI Taxonomy" id="3750"/>
    <lineage>
        <taxon>Eukaryota</taxon>
        <taxon>Viridiplantae</taxon>
        <taxon>Streptophyta</taxon>
        <taxon>Embryophyta</taxon>
        <taxon>Tracheophyta</taxon>
        <taxon>Spermatophyta</taxon>
        <taxon>Magnoliopsida</taxon>
        <taxon>eudicotyledons</taxon>
        <taxon>Gunneridae</taxon>
        <taxon>Pentapetalae</taxon>
        <taxon>rosids</taxon>
        <taxon>fabids</taxon>
        <taxon>Rosales</taxon>
        <taxon>Rosaceae</taxon>
        <taxon>Amygdaloideae</taxon>
        <taxon>Maleae</taxon>
        <taxon>Malus</taxon>
    </lineage>
</organism>
<dbReference type="Pfam" id="PF14543">
    <property type="entry name" value="TAXi_N"/>
    <property type="match status" value="1"/>
</dbReference>
<evidence type="ECO:0000313" key="11">
    <source>
        <dbReference type="EMBL" id="RXH91349.1"/>
    </source>
</evidence>
<dbReference type="FunFam" id="2.40.70.10:FF:000013">
    <property type="entry name" value="Aspartyl protease AED1"/>
    <property type="match status" value="1"/>
</dbReference>
<dbReference type="AlphaFoldDB" id="A0A498J6G0"/>
<dbReference type="PRINTS" id="PR00792">
    <property type="entry name" value="PEPSIN"/>
</dbReference>
<dbReference type="SUPFAM" id="SSF50630">
    <property type="entry name" value="Acid proteases"/>
    <property type="match status" value="1"/>
</dbReference>
<dbReference type="Gene3D" id="2.40.70.10">
    <property type="entry name" value="Acid Proteases"/>
    <property type="match status" value="2"/>
</dbReference>
<name>A0A498J6G0_MALDO</name>
<keyword evidence="12" id="KW-1185">Reference proteome</keyword>
<proteinExistence type="inferred from homology"/>
<keyword evidence="9" id="KW-0812">Transmembrane</keyword>
<feature type="active site" evidence="7">
    <location>
        <position position="419"/>
    </location>
</feature>
<dbReference type="CDD" id="cd05472">
    <property type="entry name" value="cnd41_like"/>
    <property type="match status" value="1"/>
</dbReference>
<dbReference type="Proteomes" id="UP000290289">
    <property type="component" value="Chromosome 8"/>
</dbReference>
<evidence type="ECO:0000256" key="1">
    <source>
        <dbReference type="ARBA" id="ARBA00007447"/>
    </source>
</evidence>
<feature type="region of interest" description="Disordered" evidence="8">
    <location>
        <begin position="65"/>
        <end position="85"/>
    </location>
</feature>
<dbReference type="PANTHER" id="PTHR13683">
    <property type="entry name" value="ASPARTYL PROTEASES"/>
    <property type="match status" value="1"/>
</dbReference>
<accession>A0A498J6G0</accession>
<sequence>MAATPGISSSSSSSSSLMSYLLYFSVILTLILSSLEKGFALEENQRPRTVEPHPVSHTVELNSLLPATSCSPSSSAKGTTETGRRTRVREGVNVWFGIEVILKKIGIKKSCGESKESSSSSVLKVVHKHGPCSRINKNKSKTLTHAQILNQDQARVDSIHSLFNTNKSPSTTTVGKPHPSAAATIPAKSGSVLGSGNYIVNVGLGSPKKQLSLIFDTGSDLTWTQCRPCAGSCYDQKEPIFDPATSASYVNVSCNSATCSQLASATGYNPRCYTSTCIYTIGYGDRSFSVGYFGKERLSLTSTDVFDGFLFGCGQNNQGHFGGAAGLLGLGRDNISLVEQSALKYNRFFSYCLPSTSSGTGYLRFGKGGRSSKGVKFTPLVDVSDSGSFYGLNVVGISVGGKKLPISGEVFSSSGTIIDSGTVITRLQATAYRALRDAFRQQMKSYTSAPALSILDTCYDFSNVKTPTYPKISFAFGGGMTLDLDETGIMYVASADQVCLAFAGNGDDSDVGIFGNVQQKRLQVVYDVGGRKIGFAPAGCP</sequence>
<evidence type="ECO:0000256" key="8">
    <source>
        <dbReference type="SAM" id="MobiDB-lite"/>
    </source>
</evidence>
<comment type="similarity">
    <text evidence="1">Belongs to the peptidase A1 family.</text>
</comment>
<evidence type="ECO:0000256" key="2">
    <source>
        <dbReference type="ARBA" id="ARBA00022670"/>
    </source>
</evidence>
<keyword evidence="3" id="KW-0732">Signal</keyword>